<accession>A0A084G9P2</accession>
<proteinExistence type="predicted"/>
<dbReference type="RefSeq" id="XP_016643853.1">
    <property type="nucleotide sequence ID" value="XM_016786510.1"/>
</dbReference>
<reference evidence="1 2" key="1">
    <citation type="journal article" date="2014" name="Genome Announc.">
        <title>Draft genome sequence of the pathogenic fungus Scedosporium apiospermum.</title>
        <authorList>
            <person name="Vandeputte P."/>
            <person name="Ghamrawi S."/>
            <person name="Rechenmann M."/>
            <person name="Iltis A."/>
            <person name="Giraud S."/>
            <person name="Fleury M."/>
            <person name="Thornton C."/>
            <person name="Delhaes L."/>
            <person name="Meyer W."/>
            <person name="Papon N."/>
            <person name="Bouchara J.P."/>
        </authorList>
    </citation>
    <scope>NUCLEOTIDE SEQUENCE [LARGE SCALE GENOMIC DNA]</scope>
    <source>
        <strain evidence="1 2">IHEM 14462</strain>
    </source>
</reference>
<dbReference type="EMBL" id="JOWA01000089">
    <property type="protein sequence ID" value="KEZ44054.1"/>
    <property type="molecule type" value="Genomic_DNA"/>
</dbReference>
<dbReference type="AlphaFoldDB" id="A0A084G9P2"/>
<dbReference type="Proteomes" id="UP000028545">
    <property type="component" value="Unassembled WGS sequence"/>
</dbReference>
<dbReference type="OrthoDB" id="4670414at2759"/>
<gene>
    <name evidence="1" type="ORF">SAPIO_CDS3795</name>
</gene>
<keyword evidence="2" id="KW-1185">Reference proteome</keyword>
<evidence type="ECO:0000313" key="2">
    <source>
        <dbReference type="Proteomes" id="UP000028545"/>
    </source>
</evidence>
<comment type="caution">
    <text evidence="1">The sequence shown here is derived from an EMBL/GenBank/DDBJ whole genome shotgun (WGS) entry which is preliminary data.</text>
</comment>
<name>A0A084G9P2_PSEDA</name>
<evidence type="ECO:0000313" key="1">
    <source>
        <dbReference type="EMBL" id="KEZ44054.1"/>
    </source>
</evidence>
<dbReference type="VEuPathDB" id="FungiDB:SAPIO_CDS3795"/>
<dbReference type="GeneID" id="27722867"/>
<sequence length="353" mass="38425">MEKGGICLGAEGPSLSVVLIVGKTVKVLRGNIDISGQQMPKSPREDQRSSIIQDDKRDLTLAFLKSASDGMQESFTYFCYKEGFDPNLLRLGTLVLDYANPRTKKPYVHREVKEKSFGIGVGLQPLLELENSHRAAATHLVVGKNGSKVELIDPDAFFGQVLAENEARIWLQTRLSVAHKLKALYKNLVSAPKIWMLTGIYLIEDAVTFSVTSKSSSGTLAGSDPLAECTGIAALLGVSRGAKVSLGEKLEALAGTQILGKRVWASQWKQVHARYALGSSSLLAATYNLRLLDIWGIGTQRGSGDGDIFAQVSMCDGQDPESWAAEEGKVEYSEDVWKVFMAEVDGLLDDLEE</sequence>
<organism evidence="1 2">
    <name type="scientific">Pseudallescheria apiosperma</name>
    <name type="common">Scedosporium apiospermum</name>
    <dbReference type="NCBI Taxonomy" id="563466"/>
    <lineage>
        <taxon>Eukaryota</taxon>
        <taxon>Fungi</taxon>
        <taxon>Dikarya</taxon>
        <taxon>Ascomycota</taxon>
        <taxon>Pezizomycotina</taxon>
        <taxon>Sordariomycetes</taxon>
        <taxon>Hypocreomycetidae</taxon>
        <taxon>Microascales</taxon>
        <taxon>Microascaceae</taxon>
        <taxon>Scedosporium</taxon>
    </lineage>
</organism>
<dbReference type="HOGENOM" id="CLU_785637_0_0_1"/>
<protein>
    <submittedName>
        <fullName evidence="1">Uncharacterized protein</fullName>
    </submittedName>
</protein>
<dbReference type="KEGG" id="sapo:SAPIO_CDS3795"/>